<dbReference type="AlphaFoldDB" id="A0A3D3FZ02"/>
<reference evidence="1 2" key="1">
    <citation type="journal article" date="2018" name="Nat. Biotechnol.">
        <title>A standardized bacterial taxonomy based on genome phylogeny substantially revises the tree of life.</title>
        <authorList>
            <person name="Parks D.H."/>
            <person name="Chuvochina M."/>
            <person name="Waite D.W."/>
            <person name="Rinke C."/>
            <person name="Skarshewski A."/>
            <person name="Chaumeil P.A."/>
            <person name="Hugenholtz P."/>
        </authorList>
    </citation>
    <scope>NUCLEOTIDE SEQUENCE [LARGE SCALE GENOMIC DNA]</scope>
    <source>
        <strain evidence="1">UBA10045</strain>
    </source>
</reference>
<evidence type="ECO:0000313" key="2">
    <source>
        <dbReference type="Proteomes" id="UP000262257"/>
    </source>
</evidence>
<organism evidence="1 2">
    <name type="scientific">Acinetobacter radioresistens</name>
    <dbReference type="NCBI Taxonomy" id="40216"/>
    <lineage>
        <taxon>Bacteria</taxon>
        <taxon>Pseudomonadati</taxon>
        <taxon>Pseudomonadota</taxon>
        <taxon>Gammaproteobacteria</taxon>
        <taxon>Moraxellales</taxon>
        <taxon>Moraxellaceae</taxon>
        <taxon>Acinetobacter</taxon>
    </lineage>
</organism>
<dbReference type="EMBL" id="DPXL01000013">
    <property type="protein sequence ID" value="HCM30388.1"/>
    <property type="molecule type" value="Genomic_DNA"/>
</dbReference>
<dbReference type="Proteomes" id="UP000262257">
    <property type="component" value="Unassembled WGS sequence"/>
</dbReference>
<gene>
    <name evidence="1" type="ORF">DIC32_00815</name>
</gene>
<comment type="caution">
    <text evidence="1">The sequence shown here is derived from an EMBL/GenBank/DDBJ whole genome shotgun (WGS) entry which is preliminary data.</text>
</comment>
<name>A0A3D3FZ02_ACIRA</name>
<accession>A0A3D3FZ02</accession>
<evidence type="ECO:0000313" key="1">
    <source>
        <dbReference type="EMBL" id="HCM30388.1"/>
    </source>
</evidence>
<proteinExistence type="predicted"/>
<sequence>MKIQTTLFGELALLTECTLVGSSESLGFQTFINTSHNGTEKRKALRETASQVLNIDYVTIRKAMAQNFNVLYGGMRKLWAIPVDYEWQDVEAVSGDFIPCDTSIFDFRNDSLAVLKHADGHTVVEILEVRPDGLKLYDPVDVPASKLCPLRVGFILGDVSSGINAVFGQPSIQFQVMDAPYLNAPAPSQFLGKDIYFKRLLLEGDSLNVSLVQHQTIVDFGFGPIDQHTNWLHARYGKPMRSVMKTQQELFEYKQFLFRRLGQYREFWLPTFERNFHVKSTGTISTVLDVEPSQYLEYASSRKHIAIKDKAGNWTAHTITTAVKNGANVRLTISPALSKPAVNIERVSYLGLYRLNNDQIDIQYKGAHITESSVSILEIAP</sequence>
<protein>
    <submittedName>
        <fullName evidence="1">Uncharacterized protein</fullName>
    </submittedName>
</protein>